<dbReference type="InterPro" id="IPR032675">
    <property type="entry name" value="LRR_dom_sf"/>
</dbReference>
<dbReference type="AlphaFoldDB" id="A0A078FC94"/>
<name>A0A078FC94_BRANA</name>
<dbReference type="InterPro" id="IPR006553">
    <property type="entry name" value="Leu-rich_rpt_Cys-con_subtyp"/>
</dbReference>
<dbReference type="PANTHER" id="PTHR12904">
    <property type="match status" value="1"/>
</dbReference>
<evidence type="ECO:0000313" key="2">
    <source>
        <dbReference type="EMBL" id="CAF2131020.1"/>
    </source>
</evidence>
<evidence type="ECO:0000256" key="1">
    <source>
        <dbReference type="SAM" id="MobiDB-lite"/>
    </source>
</evidence>
<dbReference type="InterPro" id="IPR001611">
    <property type="entry name" value="Leu-rich_rpt"/>
</dbReference>
<sequence length="614" mass="68001">MEMEMETETASPLVRLCLEEACKSRDAVGRWRLQRRSLERLPSHLADALLRELLLRRLLFPSLLEVFKYSVENIDLRGESSVNGEWMAYIGGFVNLFSLNLSDCPRINNSTLWPITGLTCLKELDLSRCSKVTEAGIKHLQSVVNLEKLWIPQTGVKEAGISLLASLKKLSLLDLGGLPVTDHNLSDLQVLTKLEYLDIWGSNVTNQGAVSILKFPNLCFLNLSWTSVTKAPNIPHLECLLMNKCAVVSISSTHSSVLASLKKLVLSGATFSAETEVFSFTSKSSITHLDVSKTSIQDFSFLETMTKLEHLDLSSTAFGDDSVEFVLCLGDTLRNLNVSHTKITYAGVEILSGHVPRLETFSLSQTYIDDLSILCISTRMPCIKALDLSRTSIRGFIQQQSSQEEEEEAKPSLAALKSLTALTTLSLEHPYLSDIALSPLSSLTGLTHLSLKSKSLTDSTLHHLSSLTNLVSLGFQDAVLTNLGLEKFRPPSSLRTLDLKGCWLLTENAVTGLCKKHPHIKVMHEFALESSSLDQNKILPRSSPPQSFLKLGRRKNNQSPETSAAVSRSFIDQRVKYNREDLFALQDSPLSRLLPQEGEFFSVPEILADDNSVI</sequence>
<dbReference type="STRING" id="3708.A0A078FC94"/>
<dbReference type="InterPro" id="IPR051341">
    <property type="entry name" value="Zyg-11_UBL_adapter"/>
</dbReference>
<reference evidence="3 4" key="1">
    <citation type="journal article" date="2014" name="Science">
        <title>Plant genetics. Early allopolyploid evolution in the post-Neolithic Brassica napus oilseed genome.</title>
        <authorList>
            <person name="Chalhoub B."/>
            <person name="Denoeud F."/>
            <person name="Liu S."/>
            <person name="Parkin I.A."/>
            <person name="Tang H."/>
            <person name="Wang X."/>
            <person name="Chiquet J."/>
            <person name="Belcram H."/>
            <person name="Tong C."/>
            <person name="Samans B."/>
            <person name="Correa M."/>
            <person name="Da Silva C."/>
            <person name="Just J."/>
            <person name="Falentin C."/>
            <person name="Koh C.S."/>
            <person name="Le Clainche I."/>
            <person name="Bernard M."/>
            <person name="Bento P."/>
            <person name="Noel B."/>
            <person name="Labadie K."/>
            <person name="Alberti A."/>
            <person name="Charles M."/>
            <person name="Arnaud D."/>
            <person name="Guo H."/>
            <person name="Daviaud C."/>
            <person name="Alamery S."/>
            <person name="Jabbari K."/>
            <person name="Zhao M."/>
            <person name="Edger P.P."/>
            <person name="Chelaifa H."/>
            <person name="Tack D."/>
            <person name="Lassalle G."/>
            <person name="Mestiri I."/>
            <person name="Schnel N."/>
            <person name="Le Paslier M.C."/>
            <person name="Fan G."/>
            <person name="Renault V."/>
            <person name="Bayer P.E."/>
            <person name="Golicz A.A."/>
            <person name="Manoli S."/>
            <person name="Lee T.H."/>
            <person name="Thi V.H."/>
            <person name="Chalabi S."/>
            <person name="Hu Q."/>
            <person name="Fan C."/>
            <person name="Tollenaere R."/>
            <person name="Lu Y."/>
            <person name="Battail C."/>
            <person name="Shen J."/>
            <person name="Sidebottom C.H."/>
            <person name="Wang X."/>
            <person name="Canaguier A."/>
            <person name="Chauveau A."/>
            <person name="Berard A."/>
            <person name="Deniot G."/>
            <person name="Guan M."/>
            <person name="Liu Z."/>
            <person name="Sun F."/>
            <person name="Lim Y.P."/>
            <person name="Lyons E."/>
            <person name="Town C.D."/>
            <person name="Bancroft I."/>
            <person name="Wang X."/>
            <person name="Meng J."/>
            <person name="Ma J."/>
            <person name="Pires J.C."/>
            <person name="King G.J."/>
            <person name="Brunel D."/>
            <person name="Delourme R."/>
            <person name="Renard M."/>
            <person name="Aury J.M."/>
            <person name="Adams K.L."/>
            <person name="Batley J."/>
            <person name="Snowdon R.J."/>
            <person name="Tost J."/>
            <person name="Edwards D."/>
            <person name="Zhou Y."/>
            <person name="Hua W."/>
            <person name="Sharpe A.G."/>
            <person name="Paterson A.H."/>
            <person name="Guan C."/>
            <person name="Wincker P."/>
        </authorList>
    </citation>
    <scope>NUCLEOTIDE SEQUENCE [LARGE SCALE GENOMIC DNA]</scope>
    <source>
        <strain evidence="4">cv. Darmor-bzh</strain>
    </source>
</reference>
<dbReference type="PaxDb" id="3708-A0A078FC94"/>
<dbReference type="Pfam" id="PF13516">
    <property type="entry name" value="LRR_6"/>
    <property type="match status" value="1"/>
</dbReference>
<dbReference type="Gramene" id="CDY10971">
    <property type="protein sequence ID" value="CDY10971"/>
    <property type="gene ID" value="GSBRNA2T00048909001"/>
</dbReference>
<accession>A0A078FC94</accession>
<dbReference type="PANTHER" id="PTHR12904:SF23">
    <property type="entry name" value="PROTEIN ZER-1 HOMOLOG"/>
    <property type="match status" value="1"/>
</dbReference>
<dbReference type="Proteomes" id="UP001295469">
    <property type="component" value="Chromosome A03"/>
</dbReference>
<dbReference type="Proteomes" id="UP000028999">
    <property type="component" value="Unassembled WGS sequence"/>
</dbReference>
<feature type="region of interest" description="Disordered" evidence="1">
    <location>
        <begin position="541"/>
        <end position="565"/>
    </location>
</feature>
<gene>
    <name evidence="3" type="primary">BnaA03g46300D</name>
    <name evidence="2" type="ORF">DARMORV10_A03P54790.1</name>
    <name evidence="3" type="ORF">GSBRNA2T00048909001</name>
</gene>
<dbReference type="SUPFAM" id="SSF52058">
    <property type="entry name" value="L domain-like"/>
    <property type="match status" value="2"/>
</dbReference>
<proteinExistence type="predicted"/>
<organism evidence="3 4">
    <name type="scientific">Brassica napus</name>
    <name type="common">Rape</name>
    <dbReference type="NCBI Taxonomy" id="3708"/>
    <lineage>
        <taxon>Eukaryota</taxon>
        <taxon>Viridiplantae</taxon>
        <taxon>Streptophyta</taxon>
        <taxon>Embryophyta</taxon>
        <taxon>Tracheophyta</taxon>
        <taxon>Spermatophyta</taxon>
        <taxon>Magnoliopsida</taxon>
        <taxon>eudicotyledons</taxon>
        <taxon>Gunneridae</taxon>
        <taxon>Pentapetalae</taxon>
        <taxon>rosids</taxon>
        <taxon>malvids</taxon>
        <taxon>Brassicales</taxon>
        <taxon>Brassicaceae</taxon>
        <taxon>Brassiceae</taxon>
        <taxon>Brassica</taxon>
    </lineage>
</organism>
<evidence type="ECO:0000313" key="3">
    <source>
        <dbReference type="EMBL" id="CDY10971.1"/>
    </source>
</evidence>
<evidence type="ECO:0000313" key="4">
    <source>
        <dbReference type="Proteomes" id="UP000028999"/>
    </source>
</evidence>
<reference evidence="2" key="3">
    <citation type="submission" date="2021-01" db="EMBL/GenBank/DDBJ databases">
        <authorList>
            <consortium name="Genoscope - CEA"/>
            <person name="William W."/>
        </authorList>
    </citation>
    <scope>NUCLEOTIDE SEQUENCE</scope>
</reference>
<protein>
    <submittedName>
        <fullName evidence="2">(rape) hypothetical protein</fullName>
    </submittedName>
    <submittedName>
        <fullName evidence="3">BnaA03g46300D protein</fullName>
    </submittedName>
</protein>
<dbReference type="EMBL" id="LK032008">
    <property type="protein sequence ID" value="CDY10971.1"/>
    <property type="molecule type" value="Genomic_DNA"/>
</dbReference>
<dbReference type="Gene3D" id="3.80.10.10">
    <property type="entry name" value="Ribonuclease Inhibitor"/>
    <property type="match status" value="4"/>
</dbReference>
<reference evidence="3" key="2">
    <citation type="submission" date="2014-06" db="EMBL/GenBank/DDBJ databases">
        <authorList>
            <person name="Genoscope - CEA"/>
        </authorList>
    </citation>
    <scope>NUCLEOTIDE SEQUENCE</scope>
</reference>
<dbReference type="SMART" id="SM00367">
    <property type="entry name" value="LRR_CC"/>
    <property type="match status" value="6"/>
</dbReference>
<dbReference type="EMBL" id="HG994357">
    <property type="protein sequence ID" value="CAF2131020.1"/>
    <property type="molecule type" value="Genomic_DNA"/>
</dbReference>
<dbReference type="OMA" id="KFPNLCF"/>
<keyword evidence="4" id="KW-1185">Reference proteome</keyword>